<protein>
    <submittedName>
        <fullName evidence="8">Arginine-glutamic acid dipeptide repeats protein-like</fullName>
    </submittedName>
</protein>
<feature type="compositionally biased region" description="Polar residues" evidence="4">
    <location>
        <begin position="257"/>
        <end position="269"/>
    </location>
</feature>
<dbReference type="SUPFAM" id="SSF57501">
    <property type="entry name" value="Cystine-knot cytokines"/>
    <property type="match status" value="1"/>
</dbReference>
<name>A0ABM1C2A8_LIMPO</name>
<feature type="compositionally biased region" description="Polar residues" evidence="4">
    <location>
        <begin position="561"/>
        <end position="580"/>
    </location>
</feature>
<evidence type="ECO:0000256" key="1">
    <source>
        <dbReference type="ARBA" id="ARBA00022729"/>
    </source>
</evidence>
<evidence type="ECO:0000256" key="4">
    <source>
        <dbReference type="SAM" id="MobiDB-lite"/>
    </source>
</evidence>
<feature type="compositionally biased region" description="Polar residues" evidence="4">
    <location>
        <begin position="355"/>
        <end position="367"/>
    </location>
</feature>
<dbReference type="PANTHER" id="PTHR23199">
    <property type="entry name" value="NEUROTROPHIN 1-RELATED"/>
    <property type="match status" value="1"/>
</dbReference>
<feature type="region of interest" description="Disordered" evidence="4">
    <location>
        <begin position="172"/>
        <end position="472"/>
    </location>
</feature>
<reference evidence="8" key="1">
    <citation type="submission" date="2025-08" db="UniProtKB">
        <authorList>
            <consortium name="RefSeq"/>
        </authorList>
    </citation>
    <scope>IDENTIFICATION</scope>
    <source>
        <tissue evidence="8">Muscle</tissue>
    </source>
</reference>
<gene>
    <name evidence="8" type="primary">LOC106476886</name>
</gene>
<feature type="domain" description="Spaetzle" evidence="6">
    <location>
        <begin position="889"/>
        <end position="975"/>
    </location>
</feature>
<feature type="region of interest" description="Disordered" evidence="4">
    <location>
        <begin position="505"/>
        <end position="584"/>
    </location>
</feature>
<feature type="compositionally biased region" description="Basic and acidic residues" evidence="4">
    <location>
        <begin position="441"/>
        <end position="453"/>
    </location>
</feature>
<dbReference type="Proteomes" id="UP000694941">
    <property type="component" value="Unplaced"/>
</dbReference>
<feature type="compositionally biased region" description="Basic and acidic residues" evidence="4">
    <location>
        <begin position="692"/>
        <end position="715"/>
    </location>
</feature>
<evidence type="ECO:0000259" key="6">
    <source>
        <dbReference type="Pfam" id="PF16077"/>
    </source>
</evidence>
<dbReference type="InterPro" id="IPR032104">
    <property type="entry name" value="Spaetzle"/>
</dbReference>
<keyword evidence="3" id="KW-0325">Glycoprotein</keyword>
<feature type="signal peptide" evidence="5">
    <location>
        <begin position="1"/>
        <end position="21"/>
    </location>
</feature>
<dbReference type="Gene3D" id="2.10.90.10">
    <property type="entry name" value="Cystine-knot cytokines"/>
    <property type="match status" value="1"/>
</dbReference>
<feature type="compositionally biased region" description="Low complexity" evidence="4">
    <location>
        <begin position="219"/>
        <end position="235"/>
    </location>
</feature>
<dbReference type="RefSeq" id="XP_013792956.2">
    <property type="nucleotide sequence ID" value="XM_013937502.2"/>
</dbReference>
<evidence type="ECO:0000256" key="3">
    <source>
        <dbReference type="ARBA" id="ARBA00023180"/>
    </source>
</evidence>
<dbReference type="InterPro" id="IPR029034">
    <property type="entry name" value="Cystine-knot_cytokine"/>
</dbReference>
<feature type="region of interest" description="Disordered" evidence="4">
    <location>
        <begin position="92"/>
        <end position="120"/>
    </location>
</feature>
<keyword evidence="7" id="KW-1185">Reference proteome</keyword>
<keyword evidence="2" id="KW-1015">Disulfide bond</keyword>
<keyword evidence="1 5" id="KW-0732">Signal</keyword>
<evidence type="ECO:0000256" key="5">
    <source>
        <dbReference type="SAM" id="SignalP"/>
    </source>
</evidence>
<feature type="compositionally biased region" description="Basic and acidic residues" evidence="4">
    <location>
        <begin position="94"/>
        <end position="106"/>
    </location>
</feature>
<accession>A0ABM1C2A8</accession>
<organism evidence="7 8">
    <name type="scientific">Limulus polyphemus</name>
    <name type="common">Atlantic horseshoe crab</name>
    <dbReference type="NCBI Taxonomy" id="6850"/>
    <lineage>
        <taxon>Eukaryota</taxon>
        <taxon>Metazoa</taxon>
        <taxon>Ecdysozoa</taxon>
        <taxon>Arthropoda</taxon>
        <taxon>Chelicerata</taxon>
        <taxon>Merostomata</taxon>
        <taxon>Xiphosura</taxon>
        <taxon>Limulidae</taxon>
        <taxon>Limulus</taxon>
    </lineage>
</organism>
<dbReference type="PANTHER" id="PTHR23199:SF12">
    <property type="entry name" value="NEUROTROPHIN 1-RELATED"/>
    <property type="match status" value="1"/>
</dbReference>
<evidence type="ECO:0000256" key="2">
    <source>
        <dbReference type="ARBA" id="ARBA00023157"/>
    </source>
</evidence>
<dbReference type="Pfam" id="PF16077">
    <property type="entry name" value="Spaetzle"/>
    <property type="match status" value="1"/>
</dbReference>
<proteinExistence type="predicted"/>
<feature type="compositionally biased region" description="Polar residues" evidence="4">
    <location>
        <begin position="424"/>
        <end position="440"/>
    </location>
</feature>
<evidence type="ECO:0000313" key="7">
    <source>
        <dbReference type="Proteomes" id="UP000694941"/>
    </source>
</evidence>
<feature type="chain" id="PRO_5046374587" evidence="5">
    <location>
        <begin position="22"/>
        <end position="978"/>
    </location>
</feature>
<feature type="compositionally biased region" description="Basic and acidic residues" evidence="4">
    <location>
        <begin position="668"/>
        <end position="682"/>
    </location>
</feature>
<evidence type="ECO:0000313" key="8">
    <source>
        <dbReference type="RefSeq" id="XP_013792956.2"/>
    </source>
</evidence>
<dbReference type="InterPro" id="IPR052444">
    <property type="entry name" value="Spz/Toll_ligand-like"/>
</dbReference>
<sequence length="978" mass="111596">MATATLFLIISVQLCSVMVLAQQHKSPKTLTYLSVTDDPPELQNVLGHGDSMPDFVRDFLSFRDVPIAGVDYELRPIPIPVPVHYEIPVQRPSGDLEGRSPSELADKAPVSSLEHPQHGPGHRYIEGYDQRSIPHPRPEVIVAEYPEYNERPTNPETQEDTKYPQHYIGAEPAVGYQGETGPTYKAQPYGTRIKPSEEQSTQNGNIYQLYPPSREFTEQQYPSSDQPSSSQFNSQEVPQTYYEVGQPQFERKPLQEQPGQYTQLENRSPPSQPIYYSRQEIPEQLPEKPVNVKYIDSSQEAASYYNRGDEDNSPNTSGERQYQPPPQQPAYVYERQEEVPEESLTPQYRPEPSVDRNTPQYSVQAPYSDSREIQSDQLSYPIAQQPEPRYLQQQPEPVYEKESREYQNPSRESYEARPPLSVQYYDNQKYAGTSPYNYDSRTTDKEESDKARSSSEPPPVKNSQFNNAYSPAFSGSQTGTFYKIPSSFDSLIDTDTSFLEKIRPVEQQSSEQQQREESVYYPKPSSSEGYVESARLPSSTSAKHSSSPYAQEYRYHPPAPTSSVTDVHSPHTHPSYQALSDDSLEHKTTGYTYEDLVNNRRLPGEPIISYRREEDTLPLPQRLLRARKPVLPVPEQEVYRKNGSNPRESYSYSFHLPSDKELSILDFRTGSKDGKPTKKADRIQGSIHRGVRKIDEKMPEKRKDGSLKGPLEKNTELSSSRVSFSEEDVQLSKRTKRSIQYTRTDATPNKMKSATLAQKYGRSSKHPSVFKFFRVVSLGGPAGANQTVLVDSRIFTDKHGSPVQILTETRPHFEKSSESNREQNIKTDETPTCAKNTSLYCLEDEDYPRDVIFDALSSNQKIADLLKTKRLTDEEAPERHLPKQNGDLQCPLIRRKVFPLRVKDTKGLWQIVVNVEGFRQGVWIETCVFLEDSIDDESRTMSTECTQNLSVRQLWIYSPETGFSLDTFWLPSNCTQTV</sequence>
<feature type="compositionally biased region" description="Polar residues" evidence="4">
    <location>
        <begin position="461"/>
        <end position="472"/>
    </location>
</feature>
<feature type="compositionally biased region" description="Low complexity" evidence="4">
    <location>
        <begin position="538"/>
        <end position="547"/>
    </location>
</feature>
<dbReference type="GeneID" id="106476886"/>
<feature type="region of interest" description="Disordered" evidence="4">
    <location>
        <begin position="668"/>
        <end position="738"/>
    </location>
</feature>